<dbReference type="Proteomes" id="UP001501116">
    <property type="component" value="Unassembled WGS sequence"/>
</dbReference>
<proteinExistence type="predicted"/>
<keyword evidence="3" id="KW-1185">Reference proteome</keyword>
<evidence type="ECO:0000313" key="2">
    <source>
        <dbReference type="EMBL" id="GAA1991783.1"/>
    </source>
</evidence>
<name>A0ABP5EAM9_9PSEU</name>
<protein>
    <submittedName>
        <fullName evidence="2">Uncharacterized protein</fullName>
    </submittedName>
</protein>
<gene>
    <name evidence="2" type="ORF">GCM10009754_83180</name>
</gene>
<comment type="caution">
    <text evidence="2">The sequence shown here is derived from an EMBL/GenBank/DDBJ whole genome shotgun (WGS) entry which is preliminary data.</text>
</comment>
<evidence type="ECO:0000256" key="1">
    <source>
        <dbReference type="SAM" id="MobiDB-lite"/>
    </source>
</evidence>
<organism evidence="2 3">
    <name type="scientific">Amycolatopsis minnesotensis</name>
    <dbReference type="NCBI Taxonomy" id="337894"/>
    <lineage>
        <taxon>Bacteria</taxon>
        <taxon>Bacillati</taxon>
        <taxon>Actinomycetota</taxon>
        <taxon>Actinomycetes</taxon>
        <taxon>Pseudonocardiales</taxon>
        <taxon>Pseudonocardiaceae</taxon>
        <taxon>Amycolatopsis</taxon>
    </lineage>
</organism>
<accession>A0ABP5EAM9</accession>
<evidence type="ECO:0000313" key="3">
    <source>
        <dbReference type="Proteomes" id="UP001501116"/>
    </source>
</evidence>
<sequence length="55" mass="6053">MLAADADRPDLQLPGLAALREHGGGKGWHAKRDSHSATIPRRRDAQTARYSTRES</sequence>
<dbReference type="EMBL" id="BAAANN010000061">
    <property type="protein sequence ID" value="GAA1991783.1"/>
    <property type="molecule type" value="Genomic_DNA"/>
</dbReference>
<reference evidence="3" key="1">
    <citation type="journal article" date="2019" name="Int. J. Syst. Evol. Microbiol.">
        <title>The Global Catalogue of Microorganisms (GCM) 10K type strain sequencing project: providing services to taxonomists for standard genome sequencing and annotation.</title>
        <authorList>
            <consortium name="The Broad Institute Genomics Platform"/>
            <consortium name="The Broad Institute Genome Sequencing Center for Infectious Disease"/>
            <person name="Wu L."/>
            <person name="Ma J."/>
        </authorList>
    </citation>
    <scope>NUCLEOTIDE SEQUENCE [LARGE SCALE GENOMIC DNA]</scope>
    <source>
        <strain evidence="3">JCM 14545</strain>
    </source>
</reference>
<feature type="region of interest" description="Disordered" evidence="1">
    <location>
        <begin position="21"/>
        <end position="55"/>
    </location>
</feature>